<protein>
    <recommendedName>
        <fullName evidence="2">DUF4283 domain-containing protein</fullName>
    </recommendedName>
</protein>
<organism evidence="3 4">
    <name type="scientific">Capsella rubella</name>
    <dbReference type="NCBI Taxonomy" id="81985"/>
    <lineage>
        <taxon>Eukaryota</taxon>
        <taxon>Viridiplantae</taxon>
        <taxon>Streptophyta</taxon>
        <taxon>Embryophyta</taxon>
        <taxon>Tracheophyta</taxon>
        <taxon>Spermatophyta</taxon>
        <taxon>Magnoliopsida</taxon>
        <taxon>eudicotyledons</taxon>
        <taxon>Gunneridae</taxon>
        <taxon>Pentapetalae</taxon>
        <taxon>rosids</taxon>
        <taxon>malvids</taxon>
        <taxon>Brassicales</taxon>
        <taxon>Brassicaceae</taxon>
        <taxon>Camelineae</taxon>
        <taxon>Capsella</taxon>
    </lineage>
</organism>
<dbReference type="AlphaFoldDB" id="R0H1M8"/>
<reference evidence="4" key="1">
    <citation type="journal article" date="2013" name="Nat. Genet.">
        <title>The Capsella rubella genome and the genomic consequences of rapid mating system evolution.</title>
        <authorList>
            <person name="Slotte T."/>
            <person name="Hazzouri K.M."/>
            <person name="Agren J.A."/>
            <person name="Koenig D."/>
            <person name="Maumus F."/>
            <person name="Guo Y.L."/>
            <person name="Steige K."/>
            <person name="Platts A.E."/>
            <person name="Escobar J.S."/>
            <person name="Newman L.K."/>
            <person name="Wang W."/>
            <person name="Mandakova T."/>
            <person name="Vello E."/>
            <person name="Smith L.M."/>
            <person name="Henz S.R."/>
            <person name="Steffen J."/>
            <person name="Takuno S."/>
            <person name="Brandvain Y."/>
            <person name="Coop G."/>
            <person name="Andolfatto P."/>
            <person name="Hu T.T."/>
            <person name="Blanchette M."/>
            <person name="Clark R.M."/>
            <person name="Quesneville H."/>
            <person name="Nordborg M."/>
            <person name="Gaut B.S."/>
            <person name="Lysak M.A."/>
            <person name="Jenkins J."/>
            <person name="Grimwood J."/>
            <person name="Chapman J."/>
            <person name="Prochnik S."/>
            <person name="Shu S."/>
            <person name="Rokhsar D."/>
            <person name="Schmutz J."/>
            <person name="Weigel D."/>
            <person name="Wright S.I."/>
        </authorList>
    </citation>
    <scope>NUCLEOTIDE SEQUENCE [LARGE SCALE GENOMIC DNA]</scope>
    <source>
        <strain evidence="4">cv. Monte Gargano</strain>
    </source>
</reference>
<dbReference type="InterPro" id="IPR025558">
    <property type="entry name" value="DUF4283"/>
</dbReference>
<dbReference type="PANTHER" id="PTHR31286:SF99">
    <property type="entry name" value="DUF4283 DOMAIN-CONTAINING PROTEIN"/>
    <property type="match status" value="1"/>
</dbReference>
<dbReference type="PANTHER" id="PTHR31286">
    <property type="entry name" value="GLYCINE-RICH CELL WALL STRUCTURAL PROTEIN 1.8-LIKE"/>
    <property type="match status" value="1"/>
</dbReference>
<feature type="non-terminal residue" evidence="3">
    <location>
        <position position="394"/>
    </location>
</feature>
<sequence length="394" mass="43972">MEEVGEKSRPPGDPPDAPGSWAQKVKGSHGGGMRMPEEVLDAAFVKSRVRLEFPNGEDGEPFITIGAEIIEAMHGLWKNCMVVKVLGRNITIAVLSRRLRDMWNPSRDMFVLDLPRQFFMVRFESEEEYMAALTGGPWKIFGSYLMAQAWSPDFDPIRDEITTTPVWVRLSNIPVTFYHTSILEEIARGLGKPLKVDLTTTKLERARFARVCVEVNLKKPLKGTVMINGERYYVSYEGISTICSHCGLYGHLVHSCPKVAQVREHDRGIACEQGHTSGLNNTVVTALPRMEPIMSRSESVPTKDGFIPARRGGRRPEVQSRGTGALGAGDRIIIGPNIHTSQVRKENREIQISNSFGGLELEQEISEITEEVRMVEANKENVDPSLSLRQDKSG</sequence>
<dbReference type="OrthoDB" id="994572at2759"/>
<keyword evidence="4" id="KW-1185">Reference proteome</keyword>
<evidence type="ECO:0000313" key="3">
    <source>
        <dbReference type="EMBL" id="EOA18505.1"/>
    </source>
</evidence>
<proteinExistence type="predicted"/>
<evidence type="ECO:0000256" key="1">
    <source>
        <dbReference type="SAM" id="MobiDB-lite"/>
    </source>
</evidence>
<feature type="domain" description="DUF4283" evidence="2">
    <location>
        <begin position="75"/>
        <end position="156"/>
    </location>
</feature>
<dbReference type="KEGG" id="crb:17878041"/>
<gene>
    <name evidence="3" type="ORF">CARUB_v10007057mg</name>
</gene>
<evidence type="ECO:0000313" key="4">
    <source>
        <dbReference type="Proteomes" id="UP000029121"/>
    </source>
</evidence>
<dbReference type="InterPro" id="IPR040256">
    <property type="entry name" value="At4g02000-like"/>
</dbReference>
<feature type="region of interest" description="Disordered" evidence="1">
    <location>
        <begin position="1"/>
        <end position="34"/>
    </location>
</feature>
<accession>R0H1M8</accession>
<feature type="compositionally biased region" description="Basic and acidic residues" evidence="1">
    <location>
        <begin position="1"/>
        <end position="10"/>
    </location>
</feature>
<dbReference type="Pfam" id="PF14111">
    <property type="entry name" value="DUF4283"/>
    <property type="match status" value="1"/>
</dbReference>
<dbReference type="EMBL" id="KB870811">
    <property type="protein sequence ID" value="EOA18505.1"/>
    <property type="molecule type" value="Genomic_DNA"/>
</dbReference>
<evidence type="ECO:0000259" key="2">
    <source>
        <dbReference type="Pfam" id="PF14111"/>
    </source>
</evidence>
<dbReference type="STRING" id="81985.R0H1M8"/>
<name>R0H1M8_9BRAS</name>
<feature type="region of interest" description="Disordered" evidence="1">
    <location>
        <begin position="295"/>
        <end position="330"/>
    </location>
</feature>
<dbReference type="eggNOG" id="KOG1075">
    <property type="taxonomic scope" value="Eukaryota"/>
</dbReference>
<dbReference type="Proteomes" id="UP000029121">
    <property type="component" value="Unassembled WGS sequence"/>
</dbReference>